<feature type="domain" description="Glycosyl transferase family 1" evidence="3">
    <location>
        <begin position="252"/>
        <end position="401"/>
    </location>
</feature>
<sequence length="425" mass="46265">MSSSPPDAVVVNFNAPELNQLAGALARRGLLRHFVRPYVNKERAWERALGRLPMGRSIYAGTLGRRRLGEPALVPLTREAGVACDWSAALVGRQTWLPGGWRHAWTNGLNMQVRAAVSRAGGRLAREAGCIVAYEGFALEAFQAVRPGSARRLLNYPVAHHRERRRVREEELALEPDFAATWPGFADWGPGHEERLDEEIALADGVLLGSEYAARSFLAQGVPAHKLCVVPYGVDLQTFCPGPGPEASRGAGDRFEVIYAGQLTQRKGLSYLLRAYAAFARANTALTLVGAPVGSEAPLRPYAHLFEHVPHQTRPALAARYRRAQVFVLPTLVEGMPLVVLEAMACGLPVIVTANGPGGIVRDGIDGFIVPQRDAAAVQEKLELLYRDPALCAAMGRQAAQRAQDFSWEAYSHGVLRHMHCGVQA</sequence>
<evidence type="ECO:0000313" key="5">
    <source>
        <dbReference type="Proteomes" id="UP000285575"/>
    </source>
</evidence>
<dbReference type="SUPFAM" id="SSF53756">
    <property type="entry name" value="UDP-Glycosyltransferase/glycogen phosphorylase"/>
    <property type="match status" value="1"/>
</dbReference>
<keyword evidence="2 4" id="KW-0808">Transferase</keyword>
<dbReference type="PANTHER" id="PTHR12526:SF510">
    <property type="entry name" value="D-INOSITOL 3-PHOSPHATE GLYCOSYLTRANSFERASE"/>
    <property type="match status" value="1"/>
</dbReference>
<organism evidence="4 5">
    <name type="scientific">Rubrivivax rivuli</name>
    <dbReference type="NCBI Taxonomy" id="1862385"/>
    <lineage>
        <taxon>Bacteria</taxon>
        <taxon>Pseudomonadati</taxon>
        <taxon>Pseudomonadota</taxon>
        <taxon>Betaproteobacteria</taxon>
        <taxon>Burkholderiales</taxon>
        <taxon>Sphaerotilaceae</taxon>
        <taxon>Rubrivivax</taxon>
    </lineage>
</organism>
<evidence type="ECO:0000256" key="1">
    <source>
        <dbReference type="ARBA" id="ARBA00022676"/>
    </source>
</evidence>
<evidence type="ECO:0000256" key="2">
    <source>
        <dbReference type="ARBA" id="ARBA00022679"/>
    </source>
</evidence>
<evidence type="ECO:0000259" key="3">
    <source>
        <dbReference type="Pfam" id="PF00534"/>
    </source>
</evidence>
<dbReference type="OrthoDB" id="9775208at2"/>
<dbReference type="RefSeq" id="WP_128229154.1">
    <property type="nucleotide sequence ID" value="NZ_SACR01000004.1"/>
</dbReference>
<protein>
    <submittedName>
        <fullName evidence="4">Glycosyltransferase</fullName>
    </submittedName>
</protein>
<dbReference type="Proteomes" id="UP000285575">
    <property type="component" value="Unassembled WGS sequence"/>
</dbReference>
<dbReference type="EMBL" id="SACR01000004">
    <property type="protein sequence ID" value="RVU45090.1"/>
    <property type="molecule type" value="Genomic_DNA"/>
</dbReference>
<keyword evidence="1" id="KW-0328">Glycosyltransferase</keyword>
<dbReference type="AlphaFoldDB" id="A0A437REA2"/>
<comment type="caution">
    <text evidence="4">The sequence shown here is derived from an EMBL/GenBank/DDBJ whole genome shotgun (WGS) entry which is preliminary data.</text>
</comment>
<keyword evidence="5" id="KW-1185">Reference proteome</keyword>
<dbReference type="CDD" id="cd03801">
    <property type="entry name" value="GT4_PimA-like"/>
    <property type="match status" value="1"/>
</dbReference>
<dbReference type="Gene3D" id="3.40.50.2000">
    <property type="entry name" value="Glycogen Phosphorylase B"/>
    <property type="match status" value="2"/>
</dbReference>
<reference evidence="4 5" key="1">
    <citation type="submission" date="2019-01" db="EMBL/GenBank/DDBJ databases">
        <authorList>
            <person name="Chen W.-M."/>
        </authorList>
    </citation>
    <scope>NUCLEOTIDE SEQUENCE [LARGE SCALE GENOMIC DNA]</scope>
    <source>
        <strain evidence="4 5">KYPY4</strain>
    </source>
</reference>
<gene>
    <name evidence="4" type="ORF">EOE66_13095</name>
</gene>
<dbReference type="PANTHER" id="PTHR12526">
    <property type="entry name" value="GLYCOSYLTRANSFERASE"/>
    <property type="match status" value="1"/>
</dbReference>
<proteinExistence type="predicted"/>
<name>A0A437REA2_9BURK</name>
<dbReference type="InterPro" id="IPR001296">
    <property type="entry name" value="Glyco_trans_1"/>
</dbReference>
<evidence type="ECO:0000313" key="4">
    <source>
        <dbReference type="EMBL" id="RVU45090.1"/>
    </source>
</evidence>
<accession>A0A437REA2</accession>
<dbReference type="GO" id="GO:0016757">
    <property type="term" value="F:glycosyltransferase activity"/>
    <property type="evidence" value="ECO:0007669"/>
    <property type="project" value="UniProtKB-KW"/>
</dbReference>
<dbReference type="Pfam" id="PF00534">
    <property type="entry name" value="Glycos_transf_1"/>
    <property type="match status" value="1"/>
</dbReference>